<evidence type="ECO:0000313" key="10">
    <source>
        <dbReference type="Proteomes" id="UP000006727"/>
    </source>
</evidence>
<dbReference type="GO" id="GO:0006355">
    <property type="term" value="P:regulation of DNA-templated transcription"/>
    <property type="evidence" value="ECO:0007669"/>
    <property type="project" value="InterPro"/>
</dbReference>
<name>A9T1I3_PHYPA</name>
<dbReference type="Gramene" id="Pp3c14_5880V3.1">
    <property type="protein sequence ID" value="Pp3c14_5880V3.1"/>
    <property type="gene ID" value="Pp3c14_5880"/>
</dbReference>
<evidence type="ECO:0000256" key="7">
    <source>
        <dbReference type="SAM" id="MobiDB-lite"/>
    </source>
</evidence>
<dbReference type="EMBL" id="ABEU02000014">
    <property type="protein sequence ID" value="PNR40679.1"/>
    <property type="molecule type" value="Genomic_DNA"/>
</dbReference>
<dbReference type="GO" id="GO:1900055">
    <property type="term" value="P:regulation of leaf senescence"/>
    <property type="evidence" value="ECO:0007669"/>
    <property type="project" value="EnsemblPlants"/>
</dbReference>
<reference evidence="8 10" key="2">
    <citation type="journal article" date="2018" name="Plant J.">
        <title>The Physcomitrella patens chromosome-scale assembly reveals moss genome structure and evolution.</title>
        <authorList>
            <person name="Lang D."/>
            <person name="Ullrich K.K."/>
            <person name="Murat F."/>
            <person name="Fuchs J."/>
            <person name="Jenkins J."/>
            <person name="Haas F.B."/>
            <person name="Piednoel M."/>
            <person name="Gundlach H."/>
            <person name="Van Bel M."/>
            <person name="Meyberg R."/>
            <person name="Vives C."/>
            <person name="Morata J."/>
            <person name="Symeonidi A."/>
            <person name="Hiss M."/>
            <person name="Muchero W."/>
            <person name="Kamisugi Y."/>
            <person name="Saleh O."/>
            <person name="Blanc G."/>
            <person name="Decker E.L."/>
            <person name="van Gessel N."/>
            <person name="Grimwood J."/>
            <person name="Hayes R.D."/>
            <person name="Graham S.W."/>
            <person name="Gunter L.E."/>
            <person name="McDaniel S.F."/>
            <person name="Hoernstein S.N.W."/>
            <person name="Larsson A."/>
            <person name="Li F.W."/>
            <person name="Perroud P.F."/>
            <person name="Phillips J."/>
            <person name="Ranjan P."/>
            <person name="Rokshar D.S."/>
            <person name="Rothfels C.J."/>
            <person name="Schneider L."/>
            <person name="Shu S."/>
            <person name="Stevenson D.W."/>
            <person name="Thummler F."/>
            <person name="Tillich M."/>
            <person name="Villarreal Aguilar J.C."/>
            <person name="Widiez T."/>
            <person name="Wong G.K."/>
            <person name="Wymore A."/>
            <person name="Zhang Y."/>
            <person name="Zimmer A.D."/>
            <person name="Quatrano R.S."/>
            <person name="Mayer K.F.X."/>
            <person name="Goodstein D."/>
            <person name="Casacuberta J.M."/>
            <person name="Vandepoele K."/>
            <person name="Reski R."/>
            <person name="Cuming A.C."/>
            <person name="Tuskan G.A."/>
            <person name="Maumus F."/>
            <person name="Salse J."/>
            <person name="Schmutz J."/>
            <person name="Rensing S.A."/>
        </authorList>
    </citation>
    <scope>NUCLEOTIDE SEQUENCE [LARGE SCALE GENOMIC DNA]</scope>
    <source>
        <strain evidence="9 10">cv. Gransden 2004</strain>
    </source>
</reference>
<reference evidence="8 10" key="1">
    <citation type="journal article" date="2008" name="Science">
        <title>The Physcomitrella genome reveals evolutionary insights into the conquest of land by plants.</title>
        <authorList>
            <person name="Rensing S."/>
            <person name="Lang D."/>
            <person name="Zimmer A."/>
            <person name="Terry A."/>
            <person name="Salamov A."/>
            <person name="Shapiro H."/>
            <person name="Nishiyama T."/>
            <person name="Perroud P.-F."/>
            <person name="Lindquist E."/>
            <person name="Kamisugi Y."/>
            <person name="Tanahashi T."/>
            <person name="Sakakibara K."/>
            <person name="Fujita T."/>
            <person name="Oishi K."/>
            <person name="Shin-I T."/>
            <person name="Kuroki Y."/>
            <person name="Toyoda A."/>
            <person name="Suzuki Y."/>
            <person name="Hashimoto A."/>
            <person name="Yamaguchi K."/>
            <person name="Sugano A."/>
            <person name="Kohara Y."/>
            <person name="Fujiyama A."/>
            <person name="Anterola A."/>
            <person name="Aoki S."/>
            <person name="Ashton N."/>
            <person name="Barbazuk W.B."/>
            <person name="Barker E."/>
            <person name="Bennetzen J."/>
            <person name="Bezanilla M."/>
            <person name="Blankenship R."/>
            <person name="Cho S.H."/>
            <person name="Dutcher S."/>
            <person name="Estelle M."/>
            <person name="Fawcett J.A."/>
            <person name="Gundlach H."/>
            <person name="Hanada K."/>
            <person name="Heyl A."/>
            <person name="Hicks K.A."/>
            <person name="Hugh J."/>
            <person name="Lohr M."/>
            <person name="Mayer K."/>
            <person name="Melkozernov A."/>
            <person name="Murata T."/>
            <person name="Nelson D."/>
            <person name="Pils B."/>
            <person name="Prigge M."/>
            <person name="Reiss B."/>
            <person name="Renner T."/>
            <person name="Rombauts S."/>
            <person name="Rushton P."/>
            <person name="Sanderfoot A."/>
            <person name="Schween G."/>
            <person name="Shiu S.-H."/>
            <person name="Stueber K."/>
            <person name="Theodoulou F.L."/>
            <person name="Tu H."/>
            <person name="Van de Peer Y."/>
            <person name="Verrier P.J."/>
            <person name="Waters E."/>
            <person name="Wood A."/>
            <person name="Yang L."/>
            <person name="Cove D."/>
            <person name="Cuming A."/>
            <person name="Hasebe M."/>
            <person name="Lucas S."/>
            <person name="Mishler D.B."/>
            <person name="Reski R."/>
            <person name="Grigoriev I."/>
            <person name="Quatrano R.S."/>
            <person name="Boore J.L."/>
        </authorList>
    </citation>
    <scope>NUCLEOTIDE SEQUENCE [LARGE SCALE GENOMIC DNA]</scope>
    <source>
        <strain evidence="9 10">cv. Gransden 2004</strain>
    </source>
</reference>
<dbReference type="AlphaFoldDB" id="A9T1I3"/>
<dbReference type="eggNOG" id="ENOG502RZ9Y">
    <property type="taxonomic scope" value="Eukaryota"/>
</dbReference>
<evidence type="ECO:0000256" key="1">
    <source>
        <dbReference type="ARBA" id="ARBA00004123"/>
    </source>
</evidence>
<accession>A9T1I3</accession>
<dbReference type="PANTHER" id="PTHR39117">
    <property type="entry name" value="MEDIATOR OF RNA POLYMERASE II TRANSCRIPTION SUBUNIT 28"/>
    <property type="match status" value="1"/>
</dbReference>
<dbReference type="PANTHER" id="PTHR39117:SF1">
    <property type="entry name" value="MEDIATOR OF RNA POLYMERASE II TRANSCRIPTION SUBUNIT 28"/>
    <property type="match status" value="1"/>
</dbReference>
<comment type="similarity">
    <text evidence="2">Belongs to the Mediator complex subunit 28 family.</text>
</comment>
<dbReference type="InterPro" id="IPR021640">
    <property type="entry name" value="Mediator_Med28"/>
</dbReference>
<evidence type="ECO:0000313" key="8">
    <source>
        <dbReference type="EMBL" id="PNR40679.1"/>
    </source>
</evidence>
<dbReference type="GeneID" id="112291243"/>
<keyword evidence="6" id="KW-0539">Nucleus</keyword>
<dbReference type="OrthoDB" id="1885414at2759"/>
<evidence type="ECO:0000256" key="4">
    <source>
        <dbReference type="ARBA" id="ARBA00023054"/>
    </source>
</evidence>
<dbReference type="PaxDb" id="3218-PP1S150_91V6.1"/>
<dbReference type="OMA" id="EDMISWV"/>
<keyword evidence="10" id="KW-1185">Reference proteome</keyword>
<dbReference type="Pfam" id="PF11594">
    <property type="entry name" value="Med28"/>
    <property type="match status" value="1"/>
</dbReference>
<gene>
    <name evidence="9" type="primary">LOC112291243</name>
    <name evidence="8" type="ORF">PHYPA_018082</name>
</gene>
<feature type="region of interest" description="Disordered" evidence="7">
    <location>
        <begin position="1"/>
        <end position="28"/>
    </location>
</feature>
<keyword evidence="5" id="KW-0804">Transcription</keyword>
<evidence type="ECO:0000256" key="6">
    <source>
        <dbReference type="ARBA" id="ARBA00023242"/>
    </source>
</evidence>
<keyword evidence="3" id="KW-0805">Transcription regulation</keyword>
<comment type="subcellular location">
    <subcellularLocation>
        <location evidence="1">Nucleus</location>
    </subcellularLocation>
</comment>
<evidence type="ECO:0000313" key="9">
    <source>
        <dbReference type="EnsemblPlants" id="Pp3c14_5880V3.1"/>
    </source>
</evidence>
<evidence type="ECO:0008006" key="11">
    <source>
        <dbReference type="Google" id="ProtNLM"/>
    </source>
</evidence>
<dbReference type="RefSeq" id="XP_024394159.1">
    <property type="nucleotide sequence ID" value="XM_024538391.2"/>
</dbReference>
<protein>
    <recommendedName>
        <fullName evidence="11">Mediator of RNA polymerase II transcription subunit 28</fullName>
    </recommendedName>
</protein>
<evidence type="ECO:0000256" key="2">
    <source>
        <dbReference type="ARBA" id="ARBA00005571"/>
    </source>
</evidence>
<sequence>MAATPGGGGGGNGGGGGGGGGGNGGGGGGGGGPDLLSLVASLDASLLPCLPARELQAVDRSTHPSHQVDVERHAADFMEAAKTLQLYFIRAQHRHQPSREEALKKEIAALEAELKVKDALMEKQSKLLRHWQSLLEAQKNTHIEELERV</sequence>
<evidence type="ECO:0000256" key="3">
    <source>
        <dbReference type="ARBA" id="ARBA00023015"/>
    </source>
</evidence>
<dbReference type="Proteomes" id="UP000006727">
    <property type="component" value="Chromosome 14"/>
</dbReference>
<evidence type="ECO:0000256" key="5">
    <source>
        <dbReference type="ARBA" id="ARBA00023163"/>
    </source>
</evidence>
<dbReference type="Gramene" id="Pp3c14_5880V3.2">
    <property type="protein sequence ID" value="Pp3c14_5880V3.2"/>
    <property type="gene ID" value="Pp3c14_5880"/>
</dbReference>
<dbReference type="GO" id="GO:0016592">
    <property type="term" value="C:mediator complex"/>
    <property type="evidence" value="ECO:0007669"/>
    <property type="project" value="EnsemblPlants"/>
</dbReference>
<dbReference type="InterPro" id="IPR034456">
    <property type="entry name" value="MED28"/>
</dbReference>
<reference evidence="9" key="3">
    <citation type="submission" date="2020-12" db="UniProtKB">
        <authorList>
            <consortium name="EnsemblPlants"/>
        </authorList>
    </citation>
    <scope>IDENTIFICATION</scope>
</reference>
<organism evidence="8">
    <name type="scientific">Physcomitrium patens</name>
    <name type="common">Spreading-leaved earth moss</name>
    <name type="synonym">Physcomitrella patens</name>
    <dbReference type="NCBI Taxonomy" id="3218"/>
    <lineage>
        <taxon>Eukaryota</taxon>
        <taxon>Viridiplantae</taxon>
        <taxon>Streptophyta</taxon>
        <taxon>Embryophyta</taxon>
        <taxon>Bryophyta</taxon>
        <taxon>Bryophytina</taxon>
        <taxon>Bryopsida</taxon>
        <taxon>Funariidae</taxon>
        <taxon>Funariales</taxon>
        <taxon>Funariaceae</taxon>
        <taxon>Physcomitrium</taxon>
    </lineage>
</organism>
<dbReference type="EnsemblPlants" id="Pp3c14_5880V3.1">
    <property type="protein sequence ID" value="Pp3c14_5880V3.1"/>
    <property type="gene ID" value="Pp3c14_5880"/>
</dbReference>
<dbReference type="HOGENOM" id="CLU_1789747_0_0_1"/>
<proteinExistence type="inferred from homology"/>
<dbReference type="STRING" id="3218.A9T1I3"/>
<keyword evidence="4" id="KW-0175">Coiled coil</keyword>
<dbReference type="EnsemblPlants" id="Pp3c14_5880V3.2">
    <property type="protein sequence ID" value="Pp3c14_5880V3.2"/>
    <property type="gene ID" value="Pp3c14_5880"/>
</dbReference>